<protein>
    <recommendedName>
        <fullName evidence="4">Fungal calcium binding protein domain-containing protein</fullName>
    </recommendedName>
</protein>
<reference evidence="2" key="1">
    <citation type="journal article" date="2020" name="Stud. Mycol.">
        <title>101 Dothideomycetes genomes: a test case for predicting lifestyles and emergence of pathogens.</title>
        <authorList>
            <person name="Haridas S."/>
            <person name="Albert R."/>
            <person name="Binder M."/>
            <person name="Bloem J."/>
            <person name="Labutti K."/>
            <person name="Salamov A."/>
            <person name="Andreopoulos B."/>
            <person name="Baker S."/>
            <person name="Barry K."/>
            <person name="Bills G."/>
            <person name="Bluhm B."/>
            <person name="Cannon C."/>
            <person name="Castanera R."/>
            <person name="Culley D."/>
            <person name="Daum C."/>
            <person name="Ezra D."/>
            <person name="Gonzalez J."/>
            <person name="Henrissat B."/>
            <person name="Kuo A."/>
            <person name="Liang C."/>
            <person name="Lipzen A."/>
            <person name="Lutzoni F."/>
            <person name="Magnuson J."/>
            <person name="Mondo S."/>
            <person name="Nolan M."/>
            <person name="Ohm R."/>
            <person name="Pangilinan J."/>
            <person name="Park H.-J."/>
            <person name="Ramirez L."/>
            <person name="Alfaro M."/>
            <person name="Sun H."/>
            <person name="Tritt A."/>
            <person name="Yoshinaga Y."/>
            <person name="Zwiers L.-H."/>
            <person name="Turgeon B."/>
            <person name="Goodwin S."/>
            <person name="Spatafora J."/>
            <person name="Crous P."/>
            <person name="Grigoriev I."/>
        </authorList>
    </citation>
    <scope>NUCLEOTIDE SEQUENCE</scope>
    <source>
        <strain evidence="2">CBS 627.86</strain>
    </source>
</reference>
<proteinExistence type="predicted"/>
<keyword evidence="3" id="KW-1185">Reference proteome</keyword>
<accession>A0A6A5YIZ7</accession>
<evidence type="ECO:0000313" key="2">
    <source>
        <dbReference type="EMBL" id="KAF2106181.1"/>
    </source>
</evidence>
<feature type="signal peptide" evidence="1">
    <location>
        <begin position="1"/>
        <end position="17"/>
    </location>
</feature>
<dbReference type="Proteomes" id="UP000799770">
    <property type="component" value="Unassembled WGS sequence"/>
</dbReference>
<evidence type="ECO:0000256" key="1">
    <source>
        <dbReference type="SAM" id="SignalP"/>
    </source>
</evidence>
<feature type="chain" id="PRO_5025478374" description="Fungal calcium binding protein domain-containing protein" evidence="1">
    <location>
        <begin position="18"/>
        <end position="110"/>
    </location>
</feature>
<organism evidence="2 3">
    <name type="scientific">Lophiotrema nucula</name>
    <dbReference type="NCBI Taxonomy" id="690887"/>
    <lineage>
        <taxon>Eukaryota</taxon>
        <taxon>Fungi</taxon>
        <taxon>Dikarya</taxon>
        <taxon>Ascomycota</taxon>
        <taxon>Pezizomycotina</taxon>
        <taxon>Dothideomycetes</taxon>
        <taxon>Pleosporomycetidae</taxon>
        <taxon>Pleosporales</taxon>
        <taxon>Lophiotremataceae</taxon>
        <taxon>Lophiotrema</taxon>
    </lineage>
</organism>
<dbReference type="AlphaFoldDB" id="A0A6A5YIZ7"/>
<sequence length="110" mass="10862">MRFTASIVALFAATALATPSPSVYSSAVGRSTLTSTDDMTNAIQFAVQADCDIFQCANVIASAACIAAGVGTGQVEAVLACVASGATGICPCAGCIDALNDFLTSNGVCT</sequence>
<evidence type="ECO:0000313" key="3">
    <source>
        <dbReference type="Proteomes" id="UP000799770"/>
    </source>
</evidence>
<gene>
    <name evidence="2" type="ORF">BDV96DRAFT_607555</name>
</gene>
<evidence type="ECO:0008006" key="4">
    <source>
        <dbReference type="Google" id="ProtNLM"/>
    </source>
</evidence>
<name>A0A6A5YIZ7_9PLEO</name>
<dbReference type="OrthoDB" id="4757933at2759"/>
<keyword evidence="1" id="KW-0732">Signal</keyword>
<dbReference type="EMBL" id="ML977365">
    <property type="protein sequence ID" value="KAF2106181.1"/>
    <property type="molecule type" value="Genomic_DNA"/>
</dbReference>